<proteinExistence type="predicted"/>
<comment type="caution">
    <text evidence="7">The sequence shown here is derived from an EMBL/GenBank/DDBJ whole genome shotgun (WGS) entry which is preliminary data.</text>
</comment>
<evidence type="ECO:0000313" key="8">
    <source>
        <dbReference type="Proteomes" id="UP000675781"/>
    </source>
</evidence>
<dbReference type="GO" id="GO:0005737">
    <property type="term" value="C:cytoplasm"/>
    <property type="evidence" value="ECO:0007669"/>
    <property type="project" value="InterPro"/>
</dbReference>
<evidence type="ECO:0000256" key="1">
    <source>
        <dbReference type="ARBA" id="ARBA00004613"/>
    </source>
</evidence>
<dbReference type="SUPFAM" id="SSF69318">
    <property type="entry name" value="Integrin alpha N-terminal domain"/>
    <property type="match status" value="1"/>
</dbReference>
<evidence type="ECO:0000313" key="7">
    <source>
        <dbReference type="EMBL" id="MBR7839036.1"/>
    </source>
</evidence>
<evidence type="ECO:0000256" key="4">
    <source>
        <dbReference type="SAM" id="MobiDB-lite"/>
    </source>
</evidence>
<protein>
    <recommendedName>
        <fullName evidence="9">RHS repeat-associated core domain-containing protein</fullName>
    </recommendedName>
</protein>
<dbReference type="InterPro" id="IPR022044">
    <property type="entry name" value="TcdB_toxin_mid/C"/>
</dbReference>
<dbReference type="RefSeq" id="WP_212533482.1">
    <property type="nucleotide sequence ID" value="NZ_JAGSOG010000367.1"/>
</dbReference>
<keyword evidence="8" id="KW-1185">Reference proteome</keyword>
<evidence type="ECO:0000259" key="5">
    <source>
        <dbReference type="Pfam" id="PF12255"/>
    </source>
</evidence>
<dbReference type="InterPro" id="IPR022045">
    <property type="entry name" value="TcdB_toxin_mid/N"/>
</dbReference>
<dbReference type="InterPro" id="IPR050708">
    <property type="entry name" value="T6SS_VgrG/RHS"/>
</dbReference>
<organism evidence="7 8">
    <name type="scientific">Actinospica durhamensis</name>
    <dbReference type="NCBI Taxonomy" id="1508375"/>
    <lineage>
        <taxon>Bacteria</taxon>
        <taxon>Bacillati</taxon>
        <taxon>Actinomycetota</taxon>
        <taxon>Actinomycetes</taxon>
        <taxon>Catenulisporales</taxon>
        <taxon>Actinospicaceae</taxon>
        <taxon>Actinospica</taxon>
    </lineage>
</organism>
<name>A0A941IWC6_9ACTN</name>
<dbReference type="InterPro" id="IPR028994">
    <property type="entry name" value="Integrin_alpha_N"/>
</dbReference>
<dbReference type="InterPro" id="IPR022385">
    <property type="entry name" value="Rhs_assc_core"/>
</dbReference>
<dbReference type="EMBL" id="JAGSOG010000367">
    <property type="protein sequence ID" value="MBR7839036.1"/>
    <property type="molecule type" value="Genomic_DNA"/>
</dbReference>
<keyword evidence="3" id="KW-0843">Virulence</keyword>
<feature type="non-terminal residue" evidence="7">
    <location>
        <position position="2177"/>
    </location>
</feature>
<accession>A0A941IWC6</accession>
<comment type="subcellular location">
    <subcellularLocation>
        <location evidence="1">Secreted</location>
    </subcellularLocation>
</comment>
<gene>
    <name evidence="7" type="ORF">KDL01_37570</name>
</gene>
<feature type="domain" description="Insecticide toxin TcdB middle/C-terminal" evidence="5">
    <location>
        <begin position="905"/>
        <end position="1002"/>
    </location>
</feature>
<dbReference type="Pfam" id="PF12255">
    <property type="entry name" value="TcdB_toxin_midC"/>
    <property type="match status" value="1"/>
</dbReference>
<evidence type="ECO:0000259" key="6">
    <source>
        <dbReference type="Pfam" id="PF12256"/>
    </source>
</evidence>
<dbReference type="Proteomes" id="UP000675781">
    <property type="component" value="Unassembled WGS sequence"/>
</dbReference>
<feature type="region of interest" description="Disordered" evidence="4">
    <location>
        <begin position="1"/>
        <end position="69"/>
    </location>
</feature>
<evidence type="ECO:0008006" key="9">
    <source>
        <dbReference type="Google" id="ProtNLM"/>
    </source>
</evidence>
<dbReference type="Pfam" id="PF03534">
    <property type="entry name" value="SpvB"/>
    <property type="match status" value="1"/>
</dbReference>
<dbReference type="Pfam" id="PF12256">
    <property type="entry name" value="TcdB_toxin_midN"/>
    <property type="match status" value="1"/>
</dbReference>
<evidence type="ECO:0000256" key="2">
    <source>
        <dbReference type="ARBA" id="ARBA00022525"/>
    </source>
</evidence>
<dbReference type="PANTHER" id="PTHR32305:SF15">
    <property type="entry name" value="PROTEIN RHSA-RELATED"/>
    <property type="match status" value="1"/>
</dbReference>
<dbReference type="Gene3D" id="2.180.10.10">
    <property type="entry name" value="RHS repeat-associated core"/>
    <property type="match status" value="1"/>
</dbReference>
<feature type="domain" description="Insecticide toxin TcdB middle/N-terminal" evidence="6">
    <location>
        <begin position="704"/>
        <end position="844"/>
    </location>
</feature>
<dbReference type="NCBIfam" id="TIGR03696">
    <property type="entry name" value="Rhs_assc_core"/>
    <property type="match status" value="1"/>
</dbReference>
<keyword evidence="2" id="KW-0964">Secreted</keyword>
<evidence type="ECO:0000256" key="3">
    <source>
        <dbReference type="ARBA" id="ARBA00023026"/>
    </source>
</evidence>
<dbReference type="GO" id="GO:0005576">
    <property type="term" value="C:extracellular region"/>
    <property type="evidence" value="ECO:0007669"/>
    <property type="project" value="UniProtKB-SubCell"/>
</dbReference>
<dbReference type="InterPro" id="IPR003284">
    <property type="entry name" value="Sal_SpvB"/>
</dbReference>
<dbReference type="PRINTS" id="PR01341">
    <property type="entry name" value="SALSPVBPROT"/>
</dbReference>
<sequence>MSEDTRALTSPAALRVPGPPAPHSRSTAAAPSASAAAVPEAAGDGQGGPPAEDEPFLPGVQLPSGGGAIRGMGEKFSVSPSRGTASFSVPLGLSRGRAGVGPSLSLGYDSGAGNSAFGLGFDVGVPRITRKTSKGVPRYPDAAGDAGTDEPDVYLLSGAQDLVPALVEQPDGSWLPDVANETIDGVACRLERYRPRVEAGFDRIERCVVVDTGDAFWRTVSRSNVTGFFGRATSARVADPADPTHVYEWLLEQTADDRGNVTGYTYKAEDLPGASAPGYAQKYLKQVTYGNLGPGVATPSCFLVVFDFGEHDFAPDEVRAWPVREDPFSSYRSGFEVRTGRLCRRILMFHAFDELAPGPSPRLVRSVDLGYAPDPAVTQLASVTQTSYLWDGTAYQSQSSAPVEFEYTVSGPDAVVREVQVPPVPDAATSGPYWIDLDGEGIAGALTRTPGGWWYQRNLGGGLLDAPAAVDVATPGLGGRIRLADLAGDGHLSVIDTAPGTAGSVQREPDGGWGRFTPFLSRPGLDFDDPGLRQVDLAGAGLSDLLIGEGDRVRWSRCLGREGYGPVREVVFAGASGAGTEAREEAAPPLGYLDPTGVTMLADLSGDGASDVVRVRNGEVCYWPNLGHGRFGGKVVMDAAPQFDTVDRFDPRRVRWADLDGSGTSDLLYLGPDTVRCWVNRSGNGFGAEMRIDLLPSVDALASIAVSDVLGTGTPCLVWSSPVPGTPVCYVDLARGTADGIDPADPRLAGWKSRLLRLVRNNAGAETVVEYASSTKYYLADRLAGTPWVTRLASPVRVVAGSTATDAVSGSSTASTYWYRHGHYDGIEREYRGFGMVERTDTEAYTGPDAPGPNDLPPVRTRNWFHVGSGLDVLTDTFGGDAAAVPLGTVELGPSSGREYREGLRAAAGRPLRTELYADDGTSSATLPYSVAEHRHHVTILQPSRPGRHAVYLAYELESVTCQYERNAADPRVSHQVTLEVDAYGSTLSQAAIGYPRRVPAIPEQGVTHAAWTLKTVANTDTADTRLLGVAVETRTYDVTGLSAPDPATGRYDVAALAAQLASATDIPFESVYTATAPATSPTRRLIADVRARYWADDLSAPLPLGQPGLRALPWQSYKLALTPGLLTAAYGAGFDSSVLTASGGYLAEDGNWWVPSGIHGYDAAHFYLPTTQTSAFGNVASIRYDAYDLLALSATASQTAPFDQLVTKVANDYRVLAPATVTDPNGNRRTVAFDLFGLVGSSWVMGKEGSADGDPQSLPGAVYSYDPDAWRGSGVPLWALAQTRERHGDAASPMQRVRVHTDGFGRLAMSKNQAAPGLAWTLDAHGDAVQTDTTPNPRWVGTGRVVRNNKDLPVEKYEPYFSATSDYENADALVKQGVTAVLRYDPLGRVIRMDQPDGTFSRVEFDPWQHADYDAGDTVLESTWYTVNNGAGASPAQQRAATLAAAYANTPAVSVLDTLGRAVRARADNGPDGVYETVVTLDPVGGLLKVTDPRGVVAATQILDLVGRVLTIHSADAGPRGFVLDAASLPISRTDAVGSRVNYSYDLLHRPTETWVTGPGESTARLTDLAVYGEEHPQAVQLNLLGAVHRRYDQAGVVIAQSADFKGNLISASRRLVPLAAASSGTGPDWSPLHGQPLSALDGLSAALLDTETFTTNVSFDALNRPVVSTLPDGTRIQPSYDAGGLFTAVEAYLGAATAVTPFVTAVEHDAKGQRQSIAYACGATTSFSYDAENFRLTGIETNVPSGTPALLQALAYTYDPMGNIVAVDDAAAQAAYFAGTVAAPGATYTYDPVYRIRSASGREHASLGVQPDSAEPLYAPLPHPNDAQAIRPYTETYTYDAAGNILSLAHAAGAAGTWTRRYTYDTASDRLLSHTRPGDASSSAGSAVFTHDANGRMARMAHLPGALTWDHADRLTAVDLGGGGTAAYAYDATDTRVRRVTGHSGGLLEERVYLGAYEIYRRYQGTTLVYERRSVHVTDAVNRIALVETVTVDSADAGFDRSPAIRYQLGDNLGSSRTELDDQGSAISYEEYHPYGSTALWMARGAAAVSTKRYRYTGKEKDEETGLYYYGARYYACWLGRWTCPDPGGAKDGPNLYMYVRGNPVRLLDPNGQEGKEKSTEQIAADQIRAVAQMDPYDFILTLNKGPLSAQFVRDAMIQTGLLKADGSPARQAPP</sequence>
<feature type="compositionally biased region" description="Low complexity" evidence="4">
    <location>
        <begin position="23"/>
        <end position="42"/>
    </location>
</feature>
<dbReference type="PANTHER" id="PTHR32305">
    <property type="match status" value="1"/>
</dbReference>
<reference evidence="7" key="1">
    <citation type="submission" date="2021-04" db="EMBL/GenBank/DDBJ databases">
        <title>Genome based classification of Actinospica acidithermotolerans sp. nov., an actinobacterium isolated from an Indonesian hot spring.</title>
        <authorList>
            <person name="Kusuma A.B."/>
            <person name="Putra K.E."/>
            <person name="Nafisah S."/>
            <person name="Loh J."/>
            <person name="Nouioui I."/>
            <person name="Goodfellow M."/>
        </authorList>
    </citation>
    <scope>NUCLEOTIDE SEQUENCE</scope>
    <source>
        <strain evidence="7">CSCA 57</strain>
    </source>
</reference>